<keyword evidence="5" id="KW-1185">Reference proteome</keyword>
<evidence type="ECO:0000313" key="3">
    <source>
        <dbReference type="EMBL" id="TDG91880.1"/>
    </source>
</evidence>
<dbReference type="AlphaFoldDB" id="A0A224VGZ0"/>
<evidence type="ECO:0000313" key="4">
    <source>
        <dbReference type="Proteomes" id="UP000214739"/>
    </source>
</evidence>
<reference evidence="3 5" key="2">
    <citation type="journal article" date="2019" name="Appl. Microbiol. Biotechnol.">
        <title>Uncovering carbohydrate metabolism through a genotype-phenotype association study of 56 lactic acid bacteria genomes.</title>
        <authorList>
            <person name="Buron-Moles G."/>
            <person name="Chailyan A."/>
            <person name="Dolejs I."/>
            <person name="Forster J."/>
            <person name="Miks M.H."/>
        </authorList>
    </citation>
    <scope>NUCLEOTIDE SEQUENCE [LARGE SCALE GENOMIC DNA]</scope>
    <source>
        <strain evidence="3 5">DSM 10551</strain>
    </source>
</reference>
<gene>
    <name evidence="3" type="ORF">C5L28_002153</name>
    <name evidence="2" type="ORF">LPKJCM_01467</name>
</gene>
<evidence type="ECO:0000313" key="2">
    <source>
        <dbReference type="EMBL" id="GAW72353.1"/>
    </source>
</evidence>
<organism evidence="2 4">
    <name type="scientific">Lentilactobacillus parakefiri</name>
    <dbReference type="NCBI Taxonomy" id="152332"/>
    <lineage>
        <taxon>Bacteria</taxon>
        <taxon>Bacillati</taxon>
        <taxon>Bacillota</taxon>
        <taxon>Bacilli</taxon>
        <taxon>Lactobacillales</taxon>
        <taxon>Lactobacillaceae</taxon>
        <taxon>Lentilactobacillus</taxon>
    </lineage>
</organism>
<dbReference type="EMBL" id="PUFL01000049">
    <property type="protein sequence ID" value="TDG91880.1"/>
    <property type="molecule type" value="Genomic_DNA"/>
</dbReference>
<dbReference type="Proteomes" id="UP000214739">
    <property type="component" value="Unassembled WGS sequence"/>
</dbReference>
<evidence type="ECO:0000256" key="1">
    <source>
        <dbReference type="SAM" id="SignalP"/>
    </source>
</evidence>
<feature type="chain" id="PRO_5044569648" description="Lactococcin 972 family bacteriocin" evidence="1">
    <location>
        <begin position="18"/>
        <end position="132"/>
    </location>
</feature>
<evidence type="ECO:0000313" key="5">
    <source>
        <dbReference type="Proteomes" id="UP000294668"/>
    </source>
</evidence>
<keyword evidence="1" id="KW-0732">Signal</keyword>
<dbReference type="Proteomes" id="UP000294668">
    <property type="component" value="Unassembled WGS sequence"/>
</dbReference>
<name>A0A224VGZ0_9LACO</name>
<comment type="caution">
    <text evidence="2">The sequence shown here is derived from an EMBL/GenBank/DDBJ whole genome shotgun (WGS) entry which is preliminary data.</text>
</comment>
<evidence type="ECO:0008006" key="6">
    <source>
        <dbReference type="Google" id="ProtNLM"/>
    </source>
</evidence>
<dbReference type="EMBL" id="BDGB01000067">
    <property type="protein sequence ID" value="GAW72353.1"/>
    <property type="molecule type" value="Genomic_DNA"/>
</dbReference>
<protein>
    <recommendedName>
        <fullName evidence="6">Lactococcin 972 family bacteriocin</fullName>
    </recommendedName>
</protein>
<reference evidence="2 4" key="1">
    <citation type="journal article" date="2017" name="Biosci Microbiota Food Health">
        <title>Genomic characterization reconfirms the taxonomic status of Lactobacillus parakefiri.</title>
        <authorList>
            <person name="Tanizawa Y."/>
            <person name="Kobayashi H."/>
            <person name="Kaminuma E."/>
            <person name="Sakamoto M."/>
            <person name="Ohkuma M."/>
            <person name="Nakamura Y."/>
            <person name="Arita M."/>
            <person name="Tohno M."/>
        </authorList>
    </citation>
    <scope>NUCLEOTIDE SEQUENCE [LARGE SCALE GENOMIC DNA]</scope>
    <source>
        <strain evidence="2 4">JCM 8573</strain>
    </source>
</reference>
<dbReference type="OrthoDB" id="2321495at2"/>
<reference evidence="3" key="3">
    <citation type="submission" date="2019-02" db="EMBL/GenBank/DDBJ databases">
        <authorList>
            <person name="Buron G."/>
            <person name="Chaylann A."/>
            <person name="Dolejs I."/>
            <person name="Forster J."/>
            <person name="Miks M.H."/>
        </authorList>
    </citation>
    <scope>NUCLEOTIDE SEQUENCE</scope>
    <source>
        <strain evidence="3">DSM 10551</strain>
    </source>
</reference>
<feature type="signal peptide" evidence="1">
    <location>
        <begin position="1"/>
        <end position="17"/>
    </location>
</feature>
<dbReference type="RefSeq" id="WP_057962158.1">
    <property type="nucleotide sequence ID" value="NZ_BAAAXO010000057.1"/>
</dbReference>
<accession>A0A224VGZ0</accession>
<proteinExistence type="predicted"/>
<sequence>MNFTKRLALMAAGVALAFPVFYGANTVTTHASSIYSAANPIWNRLPWITLRRNVKVLKVRNVTPEYKSYSVGTFIAKKGYHYRLGHGGANYSWTLESGRLNSHSNDYYNSYKYTYVVSEKRNSHSWFQFGIH</sequence>